<reference evidence="1" key="2">
    <citation type="submission" date="2006-06" db="EMBL/GenBank/DDBJ databases">
        <authorList>
            <person name="Buell R."/>
            <person name="Wing R.A."/>
            <person name="McCombie W.A."/>
            <person name="Ouyang S."/>
        </authorList>
    </citation>
    <scope>NUCLEOTIDE SEQUENCE</scope>
</reference>
<sequence length="110" mass="11392">MAGGGSAAGGVGGCAATLGGRQQLAGQGQAAARRRGRAAVRPREAGGQRSRAAGNKHACPSTHGSQNVAVEMEEEEGQMEEHVVQELGEERVEENFEGITKFNPDYIGCV</sequence>
<accession>Q10CG8</accession>
<accession>A0A5S6R7C2</accession>
<dbReference type="AlphaFoldDB" id="A0A5S6R7C2"/>
<dbReference type="EMBL" id="DP000009">
    <property type="protein sequence ID" value="ABF99206.1"/>
    <property type="molecule type" value="Genomic_DNA"/>
</dbReference>
<gene>
    <name evidence="1" type="ordered locus">LOC_Os03g57020</name>
</gene>
<reference evidence="1" key="1">
    <citation type="journal article" date="2005" name="Genome Res.">
        <title>Sequence, annotation, and analysis of synteny between rice chromosome 3 and diverged grass species.</title>
        <authorList>
            <consortium name="Rice Chromosome 3 Sequencing Consortium"/>
            <person name="Buell C.R."/>
            <person name="Yuan Q."/>
            <person name="Ouyang S."/>
            <person name="Liu J."/>
            <person name="Zhu W."/>
            <person name="Wang A."/>
            <person name="Maiti R."/>
            <person name="Haas B."/>
            <person name="Wortman J."/>
            <person name="Pertea M."/>
            <person name="Jones K.M."/>
            <person name="Kim M."/>
            <person name="Overton L."/>
            <person name="Tsitrin T."/>
            <person name="Fadrosh D."/>
            <person name="Bera J."/>
            <person name="Weaver B."/>
            <person name="Jin S."/>
            <person name="Johri S."/>
            <person name="Reardon M."/>
            <person name="Webb K."/>
            <person name="Hill J."/>
            <person name="Moffat K."/>
            <person name="Tallon L."/>
            <person name="Van Aken S."/>
            <person name="Lewis M."/>
            <person name="Utterback T."/>
            <person name="Feldblyum T."/>
            <person name="Zismann V."/>
            <person name="Iobst S."/>
            <person name="Hsiao J."/>
            <person name="de Vazeille A.R."/>
            <person name="Salzberg S.L."/>
            <person name="White O."/>
            <person name="Fraser C."/>
            <person name="Yu Y."/>
            <person name="Kim H."/>
            <person name="Rambo T."/>
            <person name="Currie J."/>
            <person name="Collura K."/>
            <person name="Kernodle-Thompson S."/>
            <person name="Wei F."/>
            <person name="Kudrna K."/>
            <person name="Ammiraju J.S."/>
            <person name="Luo M."/>
            <person name="Goicoechea J.L."/>
            <person name="Wing R.A."/>
            <person name="Henry D."/>
            <person name="Oates R."/>
            <person name="Palmer M."/>
            <person name="Pries G."/>
            <person name="Saski C."/>
            <person name="Simmons J."/>
            <person name="Soderlund C."/>
            <person name="Nelson W."/>
            <person name="de la Bastide M."/>
            <person name="Spiegel L."/>
            <person name="Nascimento L."/>
            <person name="Huang E."/>
            <person name="Preston R."/>
            <person name="Zutavern T."/>
            <person name="Palmer L."/>
            <person name="O'Shaughnessy A."/>
            <person name="Dike S."/>
            <person name="McCombie W.R."/>
            <person name="Minx P."/>
            <person name="Cordum H."/>
            <person name="Wilson R."/>
            <person name="Jin W."/>
            <person name="Lee H.R."/>
            <person name="Jiang J."/>
            <person name="Jackson S."/>
        </authorList>
    </citation>
    <scope>NUCLEOTIDE SEQUENCE [LARGE SCALE GENOMIC DNA]</scope>
</reference>
<proteinExistence type="predicted"/>
<organism evidence="1">
    <name type="scientific">Oryza sativa subsp. japonica</name>
    <name type="common">Rice</name>
    <dbReference type="NCBI Taxonomy" id="39947"/>
    <lineage>
        <taxon>Eukaryota</taxon>
        <taxon>Viridiplantae</taxon>
        <taxon>Streptophyta</taxon>
        <taxon>Embryophyta</taxon>
        <taxon>Tracheophyta</taxon>
        <taxon>Spermatophyta</taxon>
        <taxon>Magnoliopsida</taxon>
        <taxon>Liliopsida</taxon>
        <taxon>Poales</taxon>
        <taxon>Poaceae</taxon>
        <taxon>BOP clade</taxon>
        <taxon>Oryzoideae</taxon>
        <taxon>Oryzeae</taxon>
        <taxon>Oryzinae</taxon>
        <taxon>Oryza</taxon>
        <taxon>Oryza sativa</taxon>
    </lineage>
</organism>
<protein>
    <submittedName>
        <fullName evidence="1">Uncharacterized protein</fullName>
    </submittedName>
</protein>
<name>A0A5S6R7C2_ORYSJ</name>
<evidence type="ECO:0000313" key="1">
    <source>
        <dbReference type="EMBL" id="ABF99206.1"/>
    </source>
</evidence>
<accession>Q94GI3</accession>